<sequence>MKGIASKIAQDPEQLPTDSSESIDGEGKLGNNAYRYYIELSEDREQCPWFFVLGYLSFLIFLVIRFIDLSYGVTYGWSEIVNGTENFGSTHFLGEGHFGKVYRCDFPTSVGAAKIHDHGNQLGDAAEFLAEMRTLQEANHPNVIKLIGKSFGQKKSALVYEFMPNGSLNYHLSAFVSPGLGLQQKTRVLDWKTRMRIAVGVAEALVYLHTGIKTIHRDIKVANVLLDEDFTPKLADFGSAAKFVEIEDGVDPPRRMNPVKGTLGYKAPETEKFGLVSTKSDIYSYGVFLFVLFTGRQAYDLKRPAATVRITDWLRPVWSKEEFIPRVTDPALGNNYSVEGLNSLFQTARMCTDAHASSRPQMVFVKEMVRQAAAFPVPELLPAR</sequence>
<evidence type="ECO:0000313" key="9">
    <source>
        <dbReference type="Proteomes" id="UP000836841"/>
    </source>
</evidence>
<keyword evidence="2" id="KW-0418">Kinase</keyword>
<evidence type="ECO:0000313" key="8">
    <source>
        <dbReference type="EMBL" id="CAH2038356.1"/>
    </source>
</evidence>
<reference evidence="8 9" key="1">
    <citation type="submission" date="2022-03" db="EMBL/GenBank/DDBJ databases">
        <authorList>
            <person name="Nunn A."/>
            <person name="Chopra R."/>
            <person name="Nunn A."/>
            <person name="Contreras Garrido A."/>
        </authorList>
    </citation>
    <scope>NUCLEOTIDE SEQUENCE [LARGE SCALE GENOMIC DNA]</scope>
</reference>
<dbReference type="GO" id="GO:0005886">
    <property type="term" value="C:plasma membrane"/>
    <property type="evidence" value="ECO:0007669"/>
    <property type="project" value="UniProtKB-SubCell"/>
</dbReference>
<evidence type="ECO:0000256" key="6">
    <source>
        <dbReference type="SAM" id="Phobius"/>
    </source>
</evidence>
<dbReference type="InterPro" id="IPR011009">
    <property type="entry name" value="Kinase-like_dom_sf"/>
</dbReference>
<proteinExistence type="predicted"/>
<keyword evidence="6" id="KW-0812">Transmembrane</keyword>
<keyword evidence="4" id="KW-0449">Lipoprotein</keyword>
<dbReference type="GO" id="GO:0004674">
    <property type="term" value="F:protein serine/threonine kinase activity"/>
    <property type="evidence" value="ECO:0007669"/>
    <property type="project" value="UniProtKB-KW"/>
</dbReference>
<keyword evidence="9" id="KW-1185">Reference proteome</keyword>
<dbReference type="PANTHER" id="PTHR47985">
    <property type="entry name" value="OS07G0668900 PROTEIN"/>
    <property type="match status" value="1"/>
</dbReference>
<organism evidence="8 9">
    <name type="scientific">Thlaspi arvense</name>
    <name type="common">Field penny-cress</name>
    <dbReference type="NCBI Taxonomy" id="13288"/>
    <lineage>
        <taxon>Eukaryota</taxon>
        <taxon>Viridiplantae</taxon>
        <taxon>Streptophyta</taxon>
        <taxon>Embryophyta</taxon>
        <taxon>Tracheophyta</taxon>
        <taxon>Spermatophyta</taxon>
        <taxon>Magnoliopsida</taxon>
        <taxon>eudicotyledons</taxon>
        <taxon>Gunneridae</taxon>
        <taxon>Pentapetalae</taxon>
        <taxon>rosids</taxon>
        <taxon>malvids</taxon>
        <taxon>Brassicales</taxon>
        <taxon>Brassicaceae</taxon>
        <taxon>Thlaspideae</taxon>
        <taxon>Thlaspi</taxon>
    </lineage>
</organism>
<dbReference type="Gene3D" id="3.30.200.20">
    <property type="entry name" value="Phosphorylase Kinase, domain 1"/>
    <property type="match status" value="1"/>
</dbReference>
<dbReference type="SMART" id="SM00220">
    <property type="entry name" value="S_TKc"/>
    <property type="match status" value="1"/>
</dbReference>
<dbReference type="PROSITE" id="PS50011">
    <property type="entry name" value="PROTEIN_KINASE_DOM"/>
    <property type="match status" value="1"/>
</dbReference>
<evidence type="ECO:0000256" key="1">
    <source>
        <dbReference type="ARBA" id="ARBA00004193"/>
    </source>
</evidence>
<keyword evidence="2" id="KW-0723">Serine/threonine-protein kinase</keyword>
<keyword evidence="3 6" id="KW-0472">Membrane</keyword>
<dbReference type="AlphaFoldDB" id="A0AAU9RCQ5"/>
<comment type="subcellular location">
    <subcellularLocation>
        <location evidence="1">Cell membrane</location>
        <topology evidence="1">Lipid-anchor</topology>
    </subcellularLocation>
</comment>
<evidence type="ECO:0000256" key="3">
    <source>
        <dbReference type="ARBA" id="ARBA00023136"/>
    </source>
</evidence>
<dbReference type="Gene3D" id="1.10.510.10">
    <property type="entry name" value="Transferase(Phosphotransferase) domain 1"/>
    <property type="match status" value="1"/>
</dbReference>
<keyword evidence="2" id="KW-0808">Transferase</keyword>
<feature type="region of interest" description="Disordered" evidence="5">
    <location>
        <begin position="1"/>
        <end position="26"/>
    </location>
</feature>
<keyword evidence="6" id="KW-1133">Transmembrane helix</keyword>
<evidence type="ECO:0000256" key="2">
    <source>
        <dbReference type="ARBA" id="ARBA00022527"/>
    </source>
</evidence>
<protein>
    <recommendedName>
        <fullName evidence="7">Protein kinase domain-containing protein</fullName>
    </recommendedName>
</protein>
<name>A0AAU9RCQ5_THLAR</name>
<dbReference type="Proteomes" id="UP000836841">
    <property type="component" value="Chromosome 1"/>
</dbReference>
<evidence type="ECO:0000256" key="4">
    <source>
        <dbReference type="ARBA" id="ARBA00023288"/>
    </source>
</evidence>
<evidence type="ECO:0000256" key="5">
    <source>
        <dbReference type="SAM" id="MobiDB-lite"/>
    </source>
</evidence>
<dbReference type="InterPro" id="IPR000719">
    <property type="entry name" value="Prot_kinase_dom"/>
</dbReference>
<dbReference type="PANTHER" id="PTHR47985:SF4">
    <property type="entry name" value="SERINE_THREONINE-PROTEIN KINASE PBL27"/>
    <property type="match status" value="1"/>
</dbReference>
<dbReference type="Pfam" id="PF00069">
    <property type="entry name" value="Pkinase"/>
    <property type="match status" value="1"/>
</dbReference>
<dbReference type="SUPFAM" id="SSF56112">
    <property type="entry name" value="Protein kinase-like (PK-like)"/>
    <property type="match status" value="1"/>
</dbReference>
<accession>A0AAU9RCQ5</accession>
<evidence type="ECO:0000259" key="7">
    <source>
        <dbReference type="PROSITE" id="PS50011"/>
    </source>
</evidence>
<dbReference type="GO" id="GO:0005524">
    <property type="term" value="F:ATP binding"/>
    <property type="evidence" value="ECO:0007669"/>
    <property type="project" value="InterPro"/>
</dbReference>
<feature type="domain" description="Protein kinase" evidence="7">
    <location>
        <begin position="87"/>
        <end position="375"/>
    </location>
</feature>
<gene>
    <name evidence="8" type="ORF">TAV2_LOCUS3459</name>
</gene>
<feature type="transmembrane region" description="Helical" evidence="6">
    <location>
        <begin position="49"/>
        <end position="67"/>
    </location>
</feature>
<dbReference type="EMBL" id="OU466857">
    <property type="protein sequence ID" value="CAH2038356.1"/>
    <property type="molecule type" value="Genomic_DNA"/>
</dbReference>